<reference evidence="5 6" key="1">
    <citation type="submission" date="2019-11" db="EMBL/GenBank/DDBJ databases">
        <title>Whole genome shotgun sequencing (WGS) data from Adlercreutzia equolifaciens ResAG-91, Eggerthella lenta MRI-F36, MRI-F37, MRI-F40, ResAG-49, ResAG-88, ResAG-121, ResAG-145, and Gordonibacter sp. ResAG-5, ResAG-26, ResAG-43, ResAG-50, ResAG-59.</title>
        <authorList>
            <person name="Stoll D.A."/>
            <person name="Danylec N."/>
            <person name="Franz C.M.A.P."/>
            <person name="Huch M."/>
        </authorList>
    </citation>
    <scope>NUCLEOTIDE SEQUENCE [LARGE SCALE GENOMIC DNA]</scope>
    <source>
        <strain evidence="5 6">ResAG-59</strain>
    </source>
</reference>
<keyword evidence="2" id="KW-0238">DNA-binding</keyword>
<proteinExistence type="inferred from homology"/>
<accession>A0A6N8IK22</accession>
<keyword evidence="6" id="KW-1185">Reference proteome</keyword>
<comment type="similarity">
    <text evidence="1">Belongs to the 'phage' integrase family.</text>
</comment>
<keyword evidence="3" id="KW-0233">DNA recombination</keyword>
<organism evidence="5 6">
    <name type="scientific">Gordonibacter urolithinfaciens</name>
    <dbReference type="NCBI Taxonomy" id="1335613"/>
    <lineage>
        <taxon>Bacteria</taxon>
        <taxon>Bacillati</taxon>
        <taxon>Actinomycetota</taxon>
        <taxon>Coriobacteriia</taxon>
        <taxon>Eggerthellales</taxon>
        <taxon>Eggerthellaceae</taxon>
        <taxon>Gordonibacter</taxon>
    </lineage>
</organism>
<dbReference type="AlphaFoldDB" id="A0A6N8IK22"/>
<protein>
    <submittedName>
        <fullName evidence="5">Tyrosine-type recombinase/integrase</fullName>
    </submittedName>
</protein>
<dbReference type="PROSITE" id="PS51898">
    <property type="entry name" value="TYR_RECOMBINASE"/>
    <property type="match status" value="1"/>
</dbReference>
<comment type="caution">
    <text evidence="5">The sequence shown here is derived from an EMBL/GenBank/DDBJ whole genome shotgun (WGS) entry which is preliminary data.</text>
</comment>
<evidence type="ECO:0000313" key="6">
    <source>
        <dbReference type="Proteomes" id="UP000468327"/>
    </source>
</evidence>
<gene>
    <name evidence="5" type="ORF">GO738_12975</name>
</gene>
<dbReference type="GO" id="GO:0015074">
    <property type="term" value="P:DNA integration"/>
    <property type="evidence" value="ECO:0007669"/>
    <property type="project" value="InterPro"/>
</dbReference>
<evidence type="ECO:0000313" key="5">
    <source>
        <dbReference type="EMBL" id="MVN16239.1"/>
    </source>
</evidence>
<dbReference type="GO" id="GO:0003677">
    <property type="term" value="F:DNA binding"/>
    <property type="evidence" value="ECO:0007669"/>
    <property type="project" value="UniProtKB-KW"/>
</dbReference>
<dbReference type="Proteomes" id="UP000468327">
    <property type="component" value="Unassembled WGS sequence"/>
</dbReference>
<feature type="domain" description="Tyr recombinase" evidence="4">
    <location>
        <begin position="182"/>
        <end position="380"/>
    </location>
</feature>
<dbReference type="SUPFAM" id="SSF56349">
    <property type="entry name" value="DNA breaking-rejoining enzymes"/>
    <property type="match status" value="1"/>
</dbReference>
<dbReference type="PANTHER" id="PTHR30349">
    <property type="entry name" value="PHAGE INTEGRASE-RELATED"/>
    <property type="match status" value="1"/>
</dbReference>
<evidence type="ECO:0000256" key="2">
    <source>
        <dbReference type="ARBA" id="ARBA00023125"/>
    </source>
</evidence>
<dbReference type="Pfam" id="PF00589">
    <property type="entry name" value="Phage_integrase"/>
    <property type="match status" value="1"/>
</dbReference>
<dbReference type="Gene3D" id="1.10.443.10">
    <property type="entry name" value="Intergrase catalytic core"/>
    <property type="match status" value="1"/>
</dbReference>
<dbReference type="Gene3D" id="1.10.150.130">
    <property type="match status" value="1"/>
</dbReference>
<dbReference type="PANTHER" id="PTHR30349:SF64">
    <property type="entry name" value="PROPHAGE INTEGRASE INTD-RELATED"/>
    <property type="match status" value="1"/>
</dbReference>
<dbReference type="InterPro" id="IPR002104">
    <property type="entry name" value="Integrase_catalytic"/>
</dbReference>
<dbReference type="CDD" id="cd01189">
    <property type="entry name" value="INT_ICEBs1_C_like"/>
    <property type="match status" value="1"/>
</dbReference>
<dbReference type="InterPro" id="IPR013762">
    <property type="entry name" value="Integrase-like_cat_sf"/>
</dbReference>
<evidence type="ECO:0000256" key="3">
    <source>
        <dbReference type="ARBA" id="ARBA00023172"/>
    </source>
</evidence>
<sequence>MAYVVIGEGTGEFRGKSSFRGEFVVLDTKTGETIKIRETMKVSSRTKAEKKRCLRELREKIENSTRYDARSMTVRQLCDEWMGYRAQDGEVAVGTLRKDKSLVDNICLHLGAMHVTEVRPYDIKDMLSKLAAGETVSGRPASGTRRADIFVKANQVFEDAVINDIIAKNPCRGVKRPKNDTQERSFLSFEQVRLMLVLAEALPVGTPSIGFYLALLAGLRRGEICALRWKNVDFDKGIIHVENSYSSDTLSLEKPKGGRERRLFAPSFLMAMLKEWKERQARILRLTLGIEQGPDTPVVSSQKGGFMHPDNLRRSWGRFAARHGMGAYTLHELRHTYATILFALNADLKAVQNNMGHLRMATTMEIYVHYVEAKGEEAAGALDALAKGLGSGSSFGEAAPTVLPGGSPGDGIALLKKAV</sequence>
<dbReference type="InterPro" id="IPR010998">
    <property type="entry name" value="Integrase_recombinase_N"/>
</dbReference>
<dbReference type="InterPro" id="IPR011010">
    <property type="entry name" value="DNA_brk_join_enz"/>
</dbReference>
<evidence type="ECO:0000256" key="1">
    <source>
        <dbReference type="ARBA" id="ARBA00008857"/>
    </source>
</evidence>
<dbReference type="RefSeq" id="WP_157007593.1">
    <property type="nucleotide sequence ID" value="NZ_WPOC01000026.1"/>
</dbReference>
<evidence type="ECO:0000259" key="4">
    <source>
        <dbReference type="PROSITE" id="PS51898"/>
    </source>
</evidence>
<dbReference type="EMBL" id="WPOC01000026">
    <property type="protein sequence ID" value="MVN16239.1"/>
    <property type="molecule type" value="Genomic_DNA"/>
</dbReference>
<dbReference type="GO" id="GO:0006310">
    <property type="term" value="P:DNA recombination"/>
    <property type="evidence" value="ECO:0007669"/>
    <property type="project" value="UniProtKB-KW"/>
</dbReference>
<name>A0A6N8IK22_9ACTN</name>
<dbReference type="InterPro" id="IPR050090">
    <property type="entry name" value="Tyrosine_recombinase_XerCD"/>
</dbReference>